<dbReference type="GO" id="GO:0016787">
    <property type="term" value="F:hydrolase activity"/>
    <property type="evidence" value="ECO:0007669"/>
    <property type="project" value="UniProtKB-KW"/>
</dbReference>
<dbReference type="InterPro" id="IPR000073">
    <property type="entry name" value="AB_hydrolase_1"/>
</dbReference>
<dbReference type="OrthoDB" id="2987348at2"/>
<dbReference type="SUPFAM" id="SSF53474">
    <property type="entry name" value="alpha/beta-Hydrolases"/>
    <property type="match status" value="1"/>
</dbReference>
<reference evidence="3 4" key="1">
    <citation type="submission" date="2018-06" db="EMBL/GenBank/DDBJ databases">
        <title>Genomic Encyclopedia of Type Strains, Phase IV (KMG-IV): sequencing the most valuable type-strain genomes for metagenomic binning, comparative biology and taxonomic classification.</title>
        <authorList>
            <person name="Goeker M."/>
        </authorList>
    </citation>
    <scope>NUCLEOTIDE SEQUENCE [LARGE SCALE GENOMIC DNA]</scope>
    <source>
        <strain evidence="3 4">DSM 45521</strain>
    </source>
</reference>
<keyword evidence="4" id="KW-1185">Reference proteome</keyword>
<evidence type="ECO:0000259" key="2">
    <source>
        <dbReference type="Pfam" id="PF00561"/>
    </source>
</evidence>
<dbReference type="EMBL" id="QJSP01000004">
    <property type="protein sequence ID" value="PYE18781.1"/>
    <property type="molecule type" value="Genomic_DNA"/>
</dbReference>
<accession>A0A318RYM1</accession>
<evidence type="ECO:0000313" key="3">
    <source>
        <dbReference type="EMBL" id="PYE18781.1"/>
    </source>
</evidence>
<name>A0A318RYM1_WILLI</name>
<dbReference type="PANTHER" id="PTHR43329">
    <property type="entry name" value="EPOXIDE HYDROLASE"/>
    <property type="match status" value="1"/>
</dbReference>
<dbReference type="AlphaFoldDB" id="A0A318RYM1"/>
<dbReference type="PRINTS" id="PR00412">
    <property type="entry name" value="EPOXHYDRLASE"/>
</dbReference>
<dbReference type="Gene3D" id="3.40.50.1820">
    <property type="entry name" value="alpha/beta hydrolase"/>
    <property type="match status" value="1"/>
</dbReference>
<evidence type="ECO:0000256" key="1">
    <source>
        <dbReference type="ARBA" id="ARBA00022801"/>
    </source>
</evidence>
<dbReference type="Pfam" id="PF00561">
    <property type="entry name" value="Abhydrolase_1"/>
    <property type="match status" value="1"/>
</dbReference>
<dbReference type="InterPro" id="IPR029058">
    <property type="entry name" value="AB_hydrolase_fold"/>
</dbReference>
<comment type="caution">
    <text evidence="3">The sequence shown here is derived from an EMBL/GenBank/DDBJ whole genome shotgun (WGS) entry which is preliminary data.</text>
</comment>
<keyword evidence="1" id="KW-0378">Hydrolase</keyword>
<gene>
    <name evidence="3" type="ORF">DFR67_104363</name>
</gene>
<feature type="domain" description="AB hydrolase-1" evidence="2">
    <location>
        <begin position="37"/>
        <end position="291"/>
    </location>
</feature>
<dbReference type="InterPro" id="IPR000639">
    <property type="entry name" value="Epox_hydrolase-like"/>
</dbReference>
<dbReference type="RefSeq" id="WP_110469197.1">
    <property type="nucleotide sequence ID" value="NZ_QJSP01000004.1"/>
</dbReference>
<sequence length="307" mass="33316">MTQTLDAPAGADQIELVLPTATLQAFAWGPDDGPLALCLHGFPDTAYSWRHLGPRLAAQGYRVVAPFTRGYAPSTLAADGDYNVGALMYDAVQIHRLLGADDRAVVIGHDWGCLTSNGLAAYRESPFRKVVSMSVPPVGAFTSVGDGAAQLVKLLGRQAFMSWYMLYVQLPWLSEKSLDRLIPLLWKRWSPGYDAADDLGHVFDALPTGEHRSAVLRYYRATLRPGKPAQPYRALQAAGFDEVRTPLLYLHGISDGCMQAGFADRVGATLPPGSDVRLVPGAGHFLQLEQPDVVAGLVIDYLSRDPL</sequence>
<proteinExistence type="predicted"/>
<protein>
    <submittedName>
        <fullName evidence="3">Pimeloyl-ACP methyl ester carboxylesterase</fullName>
    </submittedName>
</protein>
<evidence type="ECO:0000313" key="4">
    <source>
        <dbReference type="Proteomes" id="UP000247591"/>
    </source>
</evidence>
<organism evidence="3 4">
    <name type="scientific">Williamsia limnetica</name>
    <dbReference type="NCBI Taxonomy" id="882452"/>
    <lineage>
        <taxon>Bacteria</taxon>
        <taxon>Bacillati</taxon>
        <taxon>Actinomycetota</taxon>
        <taxon>Actinomycetes</taxon>
        <taxon>Mycobacteriales</taxon>
        <taxon>Nocardiaceae</taxon>
        <taxon>Williamsia</taxon>
    </lineage>
</organism>
<dbReference type="Proteomes" id="UP000247591">
    <property type="component" value="Unassembled WGS sequence"/>
</dbReference>